<name>A0A6I9SLS5_SESIN</name>
<dbReference type="RefSeq" id="XP_011070028.1">
    <property type="nucleotide sequence ID" value="XM_011071726.2"/>
</dbReference>
<organism evidence="1 2">
    <name type="scientific">Sesamum indicum</name>
    <name type="common">Oriental sesame</name>
    <name type="synonym">Sesamum orientale</name>
    <dbReference type="NCBI Taxonomy" id="4182"/>
    <lineage>
        <taxon>Eukaryota</taxon>
        <taxon>Viridiplantae</taxon>
        <taxon>Streptophyta</taxon>
        <taxon>Embryophyta</taxon>
        <taxon>Tracheophyta</taxon>
        <taxon>Spermatophyta</taxon>
        <taxon>Magnoliopsida</taxon>
        <taxon>eudicotyledons</taxon>
        <taxon>Gunneridae</taxon>
        <taxon>Pentapetalae</taxon>
        <taxon>asterids</taxon>
        <taxon>lamiids</taxon>
        <taxon>Lamiales</taxon>
        <taxon>Pedaliaceae</taxon>
        <taxon>Sesamum</taxon>
    </lineage>
</organism>
<dbReference type="InParanoid" id="A0A6I9SLS5"/>
<evidence type="ECO:0000313" key="2">
    <source>
        <dbReference type="RefSeq" id="XP_011070028.1"/>
    </source>
</evidence>
<keyword evidence="1" id="KW-1185">Reference proteome</keyword>
<evidence type="ECO:0000313" key="1">
    <source>
        <dbReference type="Proteomes" id="UP000504604"/>
    </source>
</evidence>
<dbReference type="GeneID" id="105155776"/>
<reference evidence="2" key="2">
    <citation type="submission" date="2025-08" db="UniProtKB">
        <authorList>
            <consortium name="RefSeq"/>
        </authorList>
    </citation>
    <scope>IDENTIFICATION</scope>
</reference>
<dbReference type="PANTHER" id="PTHR33601">
    <property type="entry name" value="PROTEIN LITTLE ZIPPER 4"/>
    <property type="match status" value="1"/>
</dbReference>
<dbReference type="InterPro" id="IPR039312">
    <property type="entry name" value="ZPR"/>
</dbReference>
<dbReference type="KEGG" id="sind:105155776"/>
<protein>
    <submittedName>
        <fullName evidence="2">Protein LITTLE ZIPPER 2-like isoform X1</fullName>
    </submittedName>
</protein>
<sequence length="144" mass="17158">MISPFIFLNHKTAFKHQTLLANLNMCIGCNEQTQAHKLHFFPRKPKRIRVRVLSLSGYDRRRKPRDVEKAGTDMELQNLKLYMENISILEENEKLRKKACLLHQENLSLMSEFRKRFSKCEFVSMILNTHMLSKEQQHVNDDRN</sequence>
<dbReference type="FunCoup" id="A0A6I9SLS5">
    <property type="interactions" value="483"/>
</dbReference>
<dbReference type="PANTHER" id="PTHR33601:SF21">
    <property type="entry name" value="PROTEIN LITTLE ZIPPER 1-LIKE"/>
    <property type="match status" value="1"/>
</dbReference>
<accession>A0A6I9SLS5</accession>
<gene>
    <name evidence="2" type="primary">LOC105155776</name>
</gene>
<proteinExistence type="predicted"/>
<reference evidence="1" key="1">
    <citation type="submission" date="2024-10" db="UniProtKB">
        <authorList>
            <consortium name="RefSeq"/>
        </authorList>
    </citation>
    <scope>NUCLEOTIDE SEQUENCE [LARGE SCALE GENOMIC DNA]</scope>
    <source>
        <strain evidence="1">cv. Zhongzhi No. 13</strain>
    </source>
</reference>
<dbReference type="OrthoDB" id="1918054at2759"/>
<dbReference type="AlphaFoldDB" id="A0A6I9SLS5"/>
<dbReference type="Proteomes" id="UP000504604">
    <property type="component" value="Linkage group LG1"/>
</dbReference>